<comment type="caution">
    <text evidence="1">The sequence shown here is derived from an EMBL/GenBank/DDBJ whole genome shotgun (WGS) entry which is preliminary data.</text>
</comment>
<proteinExistence type="predicted"/>
<sequence length="158" mass="17876">MSAQYIYDTAPLGSLIRYSNGEPRPPERFRRKLAAWNNDNGTGRLVERYPGQVTDNYRSPAHFMLHLATYGSQGVIVMTVRRAYSVENPLNFEIIDTPKPGQVRVLTTFRDKDELRHLAADMASAEAWMRDNPYSGMRAEIVTDADLAVLSSELRRAA</sequence>
<gene>
    <name evidence="1" type="ORF">HHL08_18420</name>
</gene>
<dbReference type="EMBL" id="JABBFV010000016">
    <property type="protein sequence ID" value="NML12095.1"/>
    <property type="molecule type" value="Genomic_DNA"/>
</dbReference>
<dbReference type="AlphaFoldDB" id="A0A7X9WYB2"/>
<evidence type="ECO:0000313" key="1">
    <source>
        <dbReference type="EMBL" id="NML12095.1"/>
    </source>
</evidence>
<name>A0A7X9WYB2_9SPHN</name>
<dbReference type="Proteomes" id="UP000519023">
    <property type="component" value="Unassembled WGS sequence"/>
</dbReference>
<accession>A0A7X9WYB2</accession>
<organism evidence="1 2">
    <name type="scientific">Sphingobium psychrophilum</name>
    <dbReference type="NCBI Taxonomy" id="2728834"/>
    <lineage>
        <taxon>Bacteria</taxon>
        <taxon>Pseudomonadati</taxon>
        <taxon>Pseudomonadota</taxon>
        <taxon>Alphaproteobacteria</taxon>
        <taxon>Sphingomonadales</taxon>
        <taxon>Sphingomonadaceae</taxon>
        <taxon>Sphingobium</taxon>
    </lineage>
</organism>
<dbReference type="InterPro" id="IPR017042">
    <property type="entry name" value="UCP036055"/>
</dbReference>
<evidence type="ECO:0000313" key="2">
    <source>
        <dbReference type="Proteomes" id="UP000519023"/>
    </source>
</evidence>
<keyword evidence="2" id="KW-1185">Reference proteome</keyword>
<dbReference type="PIRSF" id="PIRSF036055">
    <property type="entry name" value="UCP036055"/>
    <property type="match status" value="1"/>
</dbReference>
<protein>
    <submittedName>
        <fullName evidence="1">Uncharacterized protein</fullName>
    </submittedName>
</protein>
<reference evidence="1 2" key="1">
    <citation type="submission" date="2020-04" db="EMBL/GenBank/DDBJ databases">
        <title>Sphingobium sp. AR-3-1 isolated from Arctic soil.</title>
        <authorList>
            <person name="Dahal R.H."/>
            <person name="Chaudhary D.K."/>
        </authorList>
    </citation>
    <scope>NUCLEOTIDE SEQUENCE [LARGE SCALE GENOMIC DNA]</scope>
    <source>
        <strain evidence="1 2">AR-3-1</strain>
    </source>
</reference>